<name>A0ABN9WZH9_9DINO</name>
<accession>A0ABN9WZH9</accession>
<proteinExistence type="predicted"/>
<keyword evidence="2" id="KW-1185">Reference proteome</keyword>
<protein>
    <submittedName>
        <fullName evidence="1">Uncharacterized protein</fullName>
    </submittedName>
</protein>
<evidence type="ECO:0000313" key="2">
    <source>
        <dbReference type="Proteomes" id="UP001189429"/>
    </source>
</evidence>
<feature type="non-terminal residue" evidence="1">
    <location>
        <position position="113"/>
    </location>
</feature>
<reference evidence="1" key="1">
    <citation type="submission" date="2023-10" db="EMBL/GenBank/DDBJ databases">
        <authorList>
            <person name="Chen Y."/>
            <person name="Shah S."/>
            <person name="Dougan E. K."/>
            <person name="Thang M."/>
            <person name="Chan C."/>
        </authorList>
    </citation>
    <scope>NUCLEOTIDE SEQUENCE [LARGE SCALE GENOMIC DNA]</scope>
</reference>
<sequence length="113" mass="12386">ECVAMVQLTQDLLSFWILCGIIQGCPSSGCDFALTADPFMEHFDGEMCIFAAAERVAALKLKIRKCEIVPLSGPFSLVLQSGYADRVRQLVPAWEGIQIKPVLKGLGMWLGPE</sequence>
<feature type="non-terminal residue" evidence="1">
    <location>
        <position position="1"/>
    </location>
</feature>
<comment type="caution">
    <text evidence="1">The sequence shown here is derived from an EMBL/GenBank/DDBJ whole genome shotgun (WGS) entry which is preliminary data.</text>
</comment>
<gene>
    <name evidence="1" type="ORF">PCOR1329_LOCUS70837</name>
</gene>
<organism evidence="1 2">
    <name type="scientific">Prorocentrum cordatum</name>
    <dbReference type="NCBI Taxonomy" id="2364126"/>
    <lineage>
        <taxon>Eukaryota</taxon>
        <taxon>Sar</taxon>
        <taxon>Alveolata</taxon>
        <taxon>Dinophyceae</taxon>
        <taxon>Prorocentrales</taxon>
        <taxon>Prorocentraceae</taxon>
        <taxon>Prorocentrum</taxon>
    </lineage>
</organism>
<dbReference type="EMBL" id="CAUYUJ010019382">
    <property type="protein sequence ID" value="CAK0890722.1"/>
    <property type="molecule type" value="Genomic_DNA"/>
</dbReference>
<evidence type="ECO:0000313" key="1">
    <source>
        <dbReference type="EMBL" id="CAK0890722.1"/>
    </source>
</evidence>
<dbReference type="Proteomes" id="UP001189429">
    <property type="component" value="Unassembled WGS sequence"/>
</dbReference>